<evidence type="ECO:0000313" key="2">
    <source>
        <dbReference type="Proteomes" id="UP001642483"/>
    </source>
</evidence>
<evidence type="ECO:0000313" key="1">
    <source>
        <dbReference type="EMBL" id="CAK8694137.1"/>
    </source>
</evidence>
<dbReference type="EMBL" id="CAWYQH010000141">
    <property type="protein sequence ID" value="CAK8694137.1"/>
    <property type="molecule type" value="Genomic_DNA"/>
</dbReference>
<dbReference type="Proteomes" id="UP001642483">
    <property type="component" value="Unassembled WGS sequence"/>
</dbReference>
<sequence length="108" mass="12304">MSEGNKQLSSNLLSKGVSIVTTQHRNSNVQALPSPYHNEIPDIFMICSHCGHATTLDQDQIISEYFHSGYEYGEILQLLHSRHNYEENVAGKKTSPFYFRQKNVSRSC</sequence>
<accession>A0ABP0GR73</accession>
<keyword evidence="2" id="KW-1185">Reference proteome</keyword>
<reference evidence="1 2" key="1">
    <citation type="submission" date="2024-02" db="EMBL/GenBank/DDBJ databases">
        <authorList>
            <person name="Daric V."/>
            <person name="Darras S."/>
        </authorList>
    </citation>
    <scope>NUCLEOTIDE SEQUENCE [LARGE SCALE GENOMIC DNA]</scope>
</reference>
<gene>
    <name evidence="1" type="ORF">CVLEPA_LOCUS27401</name>
</gene>
<comment type="caution">
    <text evidence="1">The sequence shown here is derived from an EMBL/GenBank/DDBJ whole genome shotgun (WGS) entry which is preliminary data.</text>
</comment>
<organism evidence="1 2">
    <name type="scientific">Clavelina lepadiformis</name>
    <name type="common">Light-bulb sea squirt</name>
    <name type="synonym">Ascidia lepadiformis</name>
    <dbReference type="NCBI Taxonomy" id="159417"/>
    <lineage>
        <taxon>Eukaryota</taxon>
        <taxon>Metazoa</taxon>
        <taxon>Chordata</taxon>
        <taxon>Tunicata</taxon>
        <taxon>Ascidiacea</taxon>
        <taxon>Aplousobranchia</taxon>
        <taxon>Clavelinidae</taxon>
        <taxon>Clavelina</taxon>
    </lineage>
</organism>
<name>A0ABP0GR73_CLALP</name>
<proteinExistence type="predicted"/>
<protein>
    <submittedName>
        <fullName evidence="1">Uncharacterized protein</fullName>
    </submittedName>
</protein>